<reference evidence="4 5" key="1">
    <citation type="submission" date="2020-08" db="EMBL/GenBank/DDBJ databases">
        <title>Genomic Encyclopedia of Type Strains, Phase IV (KMG-IV): sequencing the most valuable type-strain genomes for metagenomic binning, comparative biology and taxonomic classification.</title>
        <authorList>
            <person name="Goeker M."/>
        </authorList>
    </citation>
    <scope>NUCLEOTIDE SEQUENCE [LARGE SCALE GENOMIC DNA]</scope>
    <source>
        <strain evidence="4 5">DSM 103462</strain>
    </source>
</reference>
<dbReference type="InterPro" id="IPR036457">
    <property type="entry name" value="PPM-type-like_dom_sf"/>
</dbReference>
<dbReference type="EMBL" id="JACHFQ010000004">
    <property type="protein sequence ID" value="MBB5226056.1"/>
    <property type="molecule type" value="Genomic_DNA"/>
</dbReference>
<evidence type="ECO:0000259" key="3">
    <source>
        <dbReference type="SMART" id="SM00331"/>
    </source>
</evidence>
<dbReference type="SUPFAM" id="SSF81606">
    <property type="entry name" value="PP2C-like"/>
    <property type="match status" value="1"/>
</dbReference>
<dbReference type="SMART" id="SM00331">
    <property type="entry name" value="PP2C_SIG"/>
    <property type="match status" value="1"/>
</dbReference>
<keyword evidence="2" id="KW-0812">Transmembrane</keyword>
<accession>A0A7W8G984</accession>
<feature type="transmembrane region" description="Helical" evidence="2">
    <location>
        <begin position="42"/>
        <end position="64"/>
    </location>
</feature>
<sequence length="470" mass="53188">MYKTQRRIALIVINLVAVASFLFVAVNLAPQTKLTDYRTYSNIFPIAVTAVLFVVMLFTSITIFENARIRIERRSMETGATAYFTKFIERLRFCYSLEDFYAAVADILEIEADCSVLYIDRNANYILYNSPNKITNDPAVFTKLEQNYSVTWHDPINFLGENLGLVTSRKKARGFFFASDGEHLYIFNRYTYLFDTEIYEKLYEEFVRFQNRSRIISSLAEISELTTEWQQLADAQVSFLPKKMPEIKNLKLGAYFRPLINVSGDYYSVLPIDENKTLLMLGDVSGKGLAAALVMGLVMNTVKIKENKEDLVGMIISVDAAIKGMHLQDKYTVLFIGIVDTEKMKITYVNASMSDPIIVTRSPEGYRIKSLSSNCSVVGIIPIEPGDVQVSEQRLFSGDLIMMASDGVSEVMNEDKVELGDTELFTNTIKASASKDPQEFVADIVNLVLDYNADTRLHDDLTMLVAKVQR</sequence>
<keyword evidence="5" id="KW-1185">Reference proteome</keyword>
<protein>
    <submittedName>
        <fullName evidence="4">Serine phosphatase RsbU (Regulator of sigma subunit)</fullName>
    </submittedName>
</protein>
<feature type="transmembrane region" description="Helical" evidence="2">
    <location>
        <begin position="7"/>
        <end position="30"/>
    </location>
</feature>
<gene>
    <name evidence="4" type="ORF">HNP76_001424</name>
</gene>
<organism evidence="4 5">
    <name type="scientific">Treponema ruminis</name>
    <dbReference type="NCBI Taxonomy" id="744515"/>
    <lineage>
        <taxon>Bacteria</taxon>
        <taxon>Pseudomonadati</taxon>
        <taxon>Spirochaetota</taxon>
        <taxon>Spirochaetia</taxon>
        <taxon>Spirochaetales</taxon>
        <taxon>Treponemataceae</taxon>
        <taxon>Treponema</taxon>
    </lineage>
</organism>
<keyword evidence="2" id="KW-0472">Membrane</keyword>
<dbReference type="Pfam" id="PF07228">
    <property type="entry name" value="SpoIIE"/>
    <property type="match status" value="1"/>
</dbReference>
<feature type="domain" description="PPM-type phosphatase" evidence="3">
    <location>
        <begin position="247"/>
        <end position="468"/>
    </location>
</feature>
<evidence type="ECO:0000313" key="5">
    <source>
        <dbReference type="Proteomes" id="UP000518887"/>
    </source>
</evidence>
<evidence type="ECO:0000256" key="2">
    <source>
        <dbReference type="SAM" id="Phobius"/>
    </source>
</evidence>
<dbReference type="InterPro" id="IPR001932">
    <property type="entry name" value="PPM-type_phosphatase-like_dom"/>
</dbReference>
<dbReference type="PANTHER" id="PTHR43156:SF2">
    <property type="entry name" value="STAGE II SPORULATION PROTEIN E"/>
    <property type="match status" value="1"/>
</dbReference>
<dbReference type="GO" id="GO:0016791">
    <property type="term" value="F:phosphatase activity"/>
    <property type="evidence" value="ECO:0007669"/>
    <property type="project" value="TreeGrafter"/>
</dbReference>
<comment type="caution">
    <text evidence="4">The sequence shown here is derived from an EMBL/GenBank/DDBJ whole genome shotgun (WGS) entry which is preliminary data.</text>
</comment>
<dbReference type="Gene3D" id="3.60.40.10">
    <property type="entry name" value="PPM-type phosphatase domain"/>
    <property type="match status" value="1"/>
</dbReference>
<dbReference type="RefSeq" id="WP_184658968.1">
    <property type="nucleotide sequence ID" value="NZ_CP031518.1"/>
</dbReference>
<keyword evidence="1" id="KW-0378">Hydrolase</keyword>
<dbReference type="InterPro" id="IPR052016">
    <property type="entry name" value="Bact_Sigma-Reg"/>
</dbReference>
<dbReference type="Proteomes" id="UP000518887">
    <property type="component" value="Unassembled WGS sequence"/>
</dbReference>
<proteinExistence type="predicted"/>
<dbReference type="PANTHER" id="PTHR43156">
    <property type="entry name" value="STAGE II SPORULATION PROTEIN E-RELATED"/>
    <property type="match status" value="1"/>
</dbReference>
<evidence type="ECO:0000256" key="1">
    <source>
        <dbReference type="ARBA" id="ARBA00022801"/>
    </source>
</evidence>
<dbReference type="AlphaFoldDB" id="A0A7W8G984"/>
<evidence type="ECO:0000313" key="4">
    <source>
        <dbReference type="EMBL" id="MBB5226056.1"/>
    </source>
</evidence>
<keyword evidence="2" id="KW-1133">Transmembrane helix</keyword>
<name>A0A7W8G984_9SPIR</name>